<accession>A0ABD5E9T9</accession>
<dbReference type="EMBL" id="JAVRER010000029">
    <property type="protein sequence ID" value="MDT0417562.1"/>
    <property type="molecule type" value="Genomic_DNA"/>
</dbReference>
<dbReference type="SUPFAM" id="SSF55811">
    <property type="entry name" value="Nudix"/>
    <property type="match status" value="1"/>
</dbReference>
<dbReference type="PROSITE" id="PS00893">
    <property type="entry name" value="NUDIX_BOX"/>
    <property type="match status" value="1"/>
</dbReference>
<comment type="caution">
    <text evidence="5">The sequence shown here is derived from an EMBL/GenBank/DDBJ whole genome shotgun (WGS) entry which is preliminary data.</text>
</comment>
<keyword evidence="3" id="KW-0460">Magnesium</keyword>
<evidence type="ECO:0000256" key="2">
    <source>
        <dbReference type="ARBA" id="ARBA00022801"/>
    </source>
</evidence>
<sequence>MTAPLTSPVPPLSAQRTARLPWAAASPAPLRPGAGERVCLLSADGDEPPEGFAALTLTLRSPEAGPGAGPWDWIVVPEPATDVPSAAWAAALRPGGRLLTRQRLRGRTYELCWTRLADGALRADEVRALPDREPVPLVPGERAACTADGLVRLVRDAEQPAVGGGVAAGLAPGGQVVWTRATLRDTAGLDALALRLAATDSRACALSLLGTAPGLLVPAGPATTPALATGDSLAYLVVRPADDGGDGAWQAGAAWTGPGGSRLAAALEKALSEGACDAEVSWSAHVTGAGRLVVSAENLRGYLAEHAAPAGCADLLIRDAHGRVLLVEPTYKDGWDLPGGMLEDEEPAHAAVREVREELGIDVFAGRLLVEDTVPRGRWGRSIVARIYAGHPPHEVRTEALRLDPGEIAAAEFVGEEEALRRVPEELAKRLAAAFIAERDGELAELHDGVPRTTPDERLAAQARGARLALAERLGERGLLSGERLREAFVATPVELLLPQVYAPRPGPRGHDGMLQLIDCQVPRELGEWLGLVHGEAPLVVRYGDERPCERPAGRVVPAHGPLGLAASPYLGLVLLQHLGAEAGATVLEYGAGTTTALLCALSGRVQAVEPDPLLAAGAHEGLTALGLRTGVTSCPPPDLHWDRVLVSRLAAGLPAGAPDRLSPGGVLVAALLAPGTAWPAVAVLRRPRDGGDCAGTLLPLPRTAVPGPRGTAPGLRLAAAHLLREGGGAAGLRALRDTWEAAGGPDTYALRATAEGQLTVGEPGSALSWEVPPTTG</sequence>
<name>A0ABD5E9T9_9ACTN</name>
<dbReference type="InterPro" id="IPR029063">
    <property type="entry name" value="SAM-dependent_MTases_sf"/>
</dbReference>
<gene>
    <name evidence="5" type="ORF">RM574_18925</name>
</gene>
<dbReference type="Gene3D" id="3.40.50.150">
    <property type="entry name" value="Vaccinia Virus protein VP39"/>
    <property type="match status" value="1"/>
</dbReference>
<organism evidence="5 6">
    <name type="scientific">Streptomyces evansiae</name>
    <dbReference type="NCBI Taxonomy" id="3075535"/>
    <lineage>
        <taxon>Bacteria</taxon>
        <taxon>Bacillati</taxon>
        <taxon>Actinomycetota</taxon>
        <taxon>Actinomycetes</taxon>
        <taxon>Kitasatosporales</taxon>
        <taxon>Streptomycetaceae</taxon>
        <taxon>Streptomyces</taxon>
    </lineage>
</organism>
<dbReference type="CDD" id="cd18876">
    <property type="entry name" value="NUDIX_Hydrolase"/>
    <property type="match status" value="1"/>
</dbReference>
<evidence type="ECO:0000256" key="3">
    <source>
        <dbReference type="ARBA" id="ARBA00022842"/>
    </source>
</evidence>
<dbReference type="Proteomes" id="UP001183607">
    <property type="component" value="Unassembled WGS sequence"/>
</dbReference>
<protein>
    <submittedName>
        <fullName evidence="5">NUDIX domain-containing protein</fullName>
    </submittedName>
</protein>
<evidence type="ECO:0000313" key="5">
    <source>
        <dbReference type="EMBL" id="MDT0417562.1"/>
    </source>
</evidence>
<comment type="cofactor">
    <cofactor evidence="1">
        <name>Mg(2+)</name>
        <dbReference type="ChEBI" id="CHEBI:18420"/>
    </cofactor>
</comment>
<dbReference type="InterPro" id="IPR015797">
    <property type="entry name" value="NUDIX_hydrolase-like_dom_sf"/>
</dbReference>
<reference evidence="6" key="1">
    <citation type="submission" date="2023-07" db="EMBL/GenBank/DDBJ databases">
        <title>30 novel species of actinomycetes from the DSMZ collection.</title>
        <authorList>
            <person name="Nouioui I."/>
        </authorList>
    </citation>
    <scope>NUCLEOTIDE SEQUENCE [LARGE SCALE GENOMIC DNA]</scope>
    <source>
        <strain evidence="6">DSM 41982</strain>
    </source>
</reference>
<dbReference type="SUPFAM" id="SSF53335">
    <property type="entry name" value="S-adenosyl-L-methionine-dependent methyltransferases"/>
    <property type="match status" value="1"/>
</dbReference>
<dbReference type="Gene3D" id="3.90.79.10">
    <property type="entry name" value="Nucleoside Triphosphate Pyrophosphohydrolase"/>
    <property type="match status" value="1"/>
</dbReference>
<evidence type="ECO:0000256" key="1">
    <source>
        <dbReference type="ARBA" id="ARBA00001946"/>
    </source>
</evidence>
<dbReference type="PANTHER" id="PTHR43046">
    <property type="entry name" value="GDP-MANNOSE MANNOSYL HYDROLASE"/>
    <property type="match status" value="1"/>
</dbReference>
<dbReference type="InterPro" id="IPR020084">
    <property type="entry name" value="NUDIX_hydrolase_CS"/>
</dbReference>
<dbReference type="RefSeq" id="WP_311677280.1">
    <property type="nucleotide sequence ID" value="NZ_JAVRER010000029.1"/>
</dbReference>
<proteinExistence type="predicted"/>
<dbReference type="AlphaFoldDB" id="A0ABD5E9T9"/>
<keyword evidence="2" id="KW-0378">Hydrolase</keyword>
<dbReference type="GO" id="GO:0016787">
    <property type="term" value="F:hydrolase activity"/>
    <property type="evidence" value="ECO:0007669"/>
    <property type="project" value="UniProtKB-KW"/>
</dbReference>
<dbReference type="PANTHER" id="PTHR43046:SF12">
    <property type="entry name" value="GDP-MANNOSE MANNOSYL HYDROLASE"/>
    <property type="match status" value="1"/>
</dbReference>
<evidence type="ECO:0000259" key="4">
    <source>
        <dbReference type="PROSITE" id="PS51462"/>
    </source>
</evidence>
<feature type="domain" description="Nudix hydrolase" evidence="4">
    <location>
        <begin position="307"/>
        <end position="436"/>
    </location>
</feature>
<evidence type="ECO:0000313" key="6">
    <source>
        <dbReference type="Proteomes" id="UP001183607"/>
    </source>
</evidence>
<dbReference type="PROSITE" id="PS51462">
    <property type="entry name" value="NUDIX"/>
    <property type="match status" value="1"/>
</dbReference>
<dbReference type="InterPro" id="IPR000086">
    <property type="entry name" value="NUDIX_hydrolase_dom"/>
</dbReference>
<dbReference type="Pfam" id="PF00293">
    <property type="entry name" value="NUDIX"/>
    <property type="match status" value="1"/>
</dbReference>